<dbReference type="EMBL" id="JAWLKB010000043">
    <property type="protein sequence ID" value="MDV6271388.1"/>
    <property type="molecule type" value="Genomic_DNA"/>
</dbReference>
<keyword evidence="2" id="KW-1185">Reference proteome</keyword>
<protein>
    <submittedName>
        <fullName evidence="1">Uncharacterized protein</fullName>
    </submittedName>
</protein>
<evidence type="ECO:0000313" key="1">
    <source>
        <dbReference type="EMBL" id="MDV6271388.1"/>
    </source>
</evidence>
<accession>A0ABU4C5B6</accession>
<proteinExistence type="predicted"/>
<evidence type="ECO:0000313" key="2">
    <source>
        <dbReference type="Proteomes" id="UP001185927"/>
    </source>
</evidence>
<name>A0ABU4C5B6_RHOGO</name>
<comment type="caution">
    <text evidence="1">The sequence shown here is derived from an EMBL/GenBank/DDBJ whole genome shotgun (WGS) entry which is preliminary data.</text>
</comment>
<sequence length="59" mass="6496">MSTAGLFGAVHRSIRGTEQMISVELPERQIAVTGPDQTVEVVDQVHHLKHVGSGYARIW</sequence>
<dbReference type="Proteomes" id="UP001185927">
    <property type="component" value="Unassembled WGS sequence"/>
</dbReference>
<organism evidence="1 2">
    <name type="scientific">Rhodococcus globerulus</name>
    <dbReference type="NCBI Taxonomy" id="33008"/>
    <lineage>
        <taxon>Bacteria</taxon>
        <taxon>Bacillati</taxon>
        <taxon>Actinomycetota</taxon>
        <taxon>Actinomycetes</taxon>
        <taxon>Mycobacteriales</taxon>
        <taxon>Nocardiaceae</taxon>
        <taxon>Rhodococcus</taxon>
    </lineage>
</organism>
<dbReference type="RefSeq" id="WP_317545819.1">
    <property type="nucleotide sequence ID" value="NZ_JAWLKB010000043.1"/>
</dbReference>
<gene>
    <name evidence="1" type="ORF">R3Q16_32770</name>
</gene>
<reference evidence="1 2" key="1">
    <citation type="submission" date="2023-10" db="EMBL/GenBank/DDBJ databases">
        <title>Development of a sustainable strategy for remediation of hydrocarbon-contaminated territories based on the waste exchange concept.</title>
        <authorList>
            <person name="Krivoruchko A."/>
        </authorList>
    </citation>
    <scope>NUCLEOTIDE SEQUENCE [LARGE SCALE GENOMIC DNA]</scope>
    <source>
        <strain evidence="1 2">IEGM 1203</strain>
    </source>
</reference>